<dbReference type="InterPro" id="IPR004130">
    <property type="entry name" value="Gpn"/>
</dbReference>
<dbReference type="RefSeq" id="XP_024664984.1">
    <property type="nucleotide sequence ID" value="XM_024809216.1"/>
</dbReference>
<evidence type="ECO:0000313" key="11">
    <source>
        <dbReference type="Proteomes" id="UP000238350"/>
    </source>
</evidence>
<gene>
    <name evidence="10" type="ORF">B9G98_02659</name>
</gene>
<evidence type="ECO:0000256" key="6">
    <source>
        <dbReference type="ARBA" id="ARBA00023134"/>
    </source>
</evidence>
<feature type="coiled-coil region" evidence="8">
    <location>
        <begin position="248"/>
        <end position="288"/>
    </location>
</feature>
<comment type="subunit">
    <text evidence="7">Binds to RNA polymerase II.</text>
</comment>
<keyword evidence="3" id="KW-0597">Phosphoprotein</keyword>
<sequence length="344" mass="38798">MAPTILCVGMAGSGKTTFLQRLNSDLHAAKKPPYVINLDPAVHDVPYGANIDIRDTINYHKVMDDYGLGPNGAITTSLNLFATKIDQVLNIVEKRSDQYSNILVDTPGQIEVFMWSASGQIITDAFASAGPTMIAYIIDTPRCTSPATFMSNMLYACSILYKTKLPMIIVFNKGDVIEPTFAIEWMNDFEAFQKTLYADHEDSSYMTSLMNSLALMLDEFYNTLDVCSVSAVAGTGFDEFFKVVDKKVEEFNVDYKAERERVKKVKEEREAKRKADDLERLLKDVGVEQKDPMDVLSDLEDDEEELQEPDDEDNLQNRYQQALKDSQGERAAIEKILKNQDLEQ</sequence>
<dbReference type="GeneID" id="36516407"/>
<protein>
    <recommendedName>
        <fullName evidence="7">GPN-loop GTPase</fullName>
        <ecNumber evidence="7">3.6.5.-</ecNumber>
    </recommendedName>
</protein>
<dbReference type="STRING" id="45607.A0A2T0FJC6"/>
<evidence type="ECO:0000256" key="7">
    <source>
        <dbReference type="RuleBase" id="RU365059"/>
    </source>
</evidence>
<reference evidence="10 11" key="1">
    <citation type="submission" date="2017-04" db="EMBL/GenBank/DDBJ databases">
        <title>Genome sequencing of [Candida] sorbophila.</title>
        <authorList>
            <person name="Ahn J.O."/>
        </authorList>
    </citation>
    <scope>NUCLEOTIDE SEQUENCE [LARGE SCALE GENOMIC DNA]</scope>
    <source>
        <strain evidence="10 11">DS02</strain>
    </source>
</reference>
<evidence type="ECO:0000256" key="4">
    <source>
        <dbReference type="ARBA" id="ARBA00022741"/>
    </source>
</evidence>
<dbReference type="GO" id="GO:0005737">
    <property type="term" value="C:cytoplasm"/>
    <property type="evidence" value="ECO:0007669"/>
    <property type="project" value="UniProtKB-SubCell"/>
</dbReference>
<organism evidence="10 11">
    <name type="scientific">Wickerhamiella sorbophila</name>
    <dbReference type="NCBI Taxonomy" id="45607"/>
    <lineage>
        <taxon>Eukaryota</taxon>
        <taxon>Fungi</taxon>
        <taxon>Dikarya</taxon>
        <taxon>Ascomycota</taxon>
        <taxon>Saccharomycotina</taxon>
        <taxon>Dipodascomycetes</taxon>
        <taxon>Dipodascales</taxon>
        <taxon>Trichomonascaceae</taxon>
        <taxon>Wickerhamiella</taxon>
    </lineage>
</organism>
<accession>A0A2T0FJC6</accession>
<evidence type="ECO:0000256" key="5">
    <source>
        <dbReference type="ARBA" id="ARBA00022801"/>
    </source>
</evidence>
<keyword evidence="5 7" id="KW-0378">Hydrolase</keyword>
<comment type="similarity">
    <text evidence="1 7">Belongs to the GPN-loop GTPase family.</text>
</comment>
<evidence type="ECO:0000256" key="1">
    <source>
        <dbReference type="ARBA" id="ARBA00005290"/>
    </source>
</evidence>
<keyword evidence="11" id="KW-1185">Reference proteome</keyword>
<dbReference type="AlphaFoldDB" id="A0A2T0FJC6"/>
<dbReference type="Proteomes" id="UP000238350">
    <property type="component" value="Unassembled WGS sequence"/>
</dbReference>
<dbReference type="GO" id="GO:0005525">
    <property type="term" value="F:GTP binding"/>
    <property type="evidence" value="ECO:0007669"/>
    <property type="project" value="UniProtKB-KW"/>
</dbReference>
<dbReference type="EMBL" id="NDIQ01000021">
    <property type="protein sequence ID" value="PRT55039.1"/>
    <property type="molecule type" value="Genomic_DNA"/>
</dbReference>
<dbReference type="EC" id="3.6.5.-" evidence="7"/>
<dbReference type="InterPro" id="IPR030230">
    <property type="entry name" value="Gpn1/Npa3/XAB1"/>
</dbReference>
<dbReference type="OrthoDB" id="243313at2759"/>
<evidence type="ECO:0000256" key="8">
    <source>
        <dbReference type="SAM" id="Coils"/>
    </source>
</evidence>
<keyword evidence="6 7" id="KW-0342">GTP-binding</keyword>
<feature type="compositionally biased region" description="Acidic residues" evidence="9">
    <location>
        <begin position="297"/>
        <end position="314"/>
    </location>
</feature>
<evidence type="ECO:0000256" key="3">
    <source>
        <dbReference type="ARBA" id="ARBA00022553"/>
    </source>
</evidence>
<comment type="caution">
    <text evidence="10">The sequence shown here is derived from an EMBL/GenBank/DDBJ whole genome shotgun (WGS) entry which is preliminary data.</text>
</comment>
<dbReference type="CDD" id="cd17870">
    <property type="entry name" value="GPN1"/>
    <property type="match status" value="1"/>
</dbReference>
<keyword evidence="8" id="KW-0175">Coiled coil</keyword>
<dbReference type="PANTHER" id="PTHR21231:SF8">
    <property type="entry name" value="GPN-LOOP GTPASE 1"/>
    <property type="match status" value="1"/>
</dbReference>
<dbReference type="FunFam" id="3.40.50.300:FF:000579">
    <property type="entry name" value="GPN-loop GTPase"/>
    <property type="match status" value="1"/>
</dbReference>
<comment type="function">
    <text evidence="7">Small GTPase required for proper nuclear import of RNA polymerase II (RNAPII). May act at an RNAP assembly step prior to nuclear import.</text>
</comment>
<keyword evidence="2 7" id="KW-0963">Cytoplasm</keyword>
<proteinExistence type="inferred from homology"/>
<dbReference type="GO" id="GO:0003924">
    <property type="term" value="F:GTPase activity"/>
    <property type="evidence" value="ECO:0007669"/>
    <property type="project" value="InterPro"/>
</dbReference>
<dbReference type="Pfam" id="PF03029">
    <property type="entry name" value="ATP_bind_1"/>
    <property type="match status" value="1"/>
</dbReference>
<dbReference type="Gene3D" id="3.40.50.300">
    <property type="entry name" value="P-loop containing nucleotide triphosphate hydrolases"/>
    <property type="match status" value="1"/>
</dbReference>
<dbReference type="InterPro" id="IPR027417">
    <property type="entry name" value="P-loop_NTPase"/>
</dbReference>
<comment type="subcellular location">
    <subcellularLocation>
        <location evidence="7">Cytoplasm</location>
    </subcellularLocation>
    <subcellularLocation>
        <location evidence="7">Nucleus</location>
    </subcellularLocation>
</comment>
<keyword evidence="4 7" id="KW-0547">Nucleotide-binding</keyword>
<evidence type="ECO:0000256" key="9">
    <source>
        <dbReference type="SAM" id="MobiDB-lite"/>
    </source>
</evidence>
<evidence type="ECO:0000313" key="10">
    <source>
        <dbReference type="EMBL" id="PRT55039.1"/>
    </source>
</evidence>
<feature type="region of interest" description="Disordered" evidence="9">
    <location>
        <begin position="289"/>
        <end position="315"/>
    </location>
</feature>
<dbReference type="SUPFAM" id="SSF52540">
    <property type="entry name" value="P-loop containing nucleoside triphosphate hydrolases"/>
    <property type="match status" value="1"/>
</dbReference>
<evidence type="ECO:0000256" key="2">
    <source>
        <dbReference type="ARBA" id="ARBA00022490"/>
    </source>
</evidence>
<name>A0A2T0FJC6_9ASCO</name>
<dbReference type="GO" id="GO:0005634">
    <property type="term" value="C:nucleus"/>
    <property type="evidence" value="ECO:0007669"/>
    <property type="project" value="UniProtKB-SubCell"/>
</dbReference>
<dbReference type="PANTHER" id="PTHR21231">
    <property type="entry name" value="XPA-BINDING PROTEIN 1-RELATED"/>
    <property type="match status" value="1"/>
</dbReference>